<dbReference type="EMBL" id="CARXXK010000001">
    <property type="protein sequence ID" value="CAI6346587.1"/>
    <property type="molecule type" value="Genomic_DNA"/>
</dbReference>
<organism evidence="1 2">
    <name type="scientific">Macrosiphum euphorbiae</name>
    <name type="common">potato aphid</name>
    <dbReference type="NCBI Taxonomy" id="13131"/>
    <lineage>
        <taxon>Eukaryota</taxon>
        <taxon>Metazoa</taxon>
        <taxon>Ecdysozoa</taxon>
        <taxon>Arthropoda</taxon>
        <taxon>Hexapoda</taxon>
        <taxon>Insecta</taxon>
        <taxon>Pterygota</taxon>
        <taxon>Neoptera</taxon>
        <taxon>Paraneoptera</taxon>
        <taxon>Hemiptera</taxon>
        <taxon>Sternorrhyncha</taxon>
        <taxon>Aphidomorpha</taxon>
        <taxon>Aphidoidea</taxon>
        <taxon>Aphididae</taxon>
        <taxon>Macrosiphini</taxon>
        <taxon>Macrosiphum</taxon>
    </lineage>
</organism>
<sequence length="94" mass="11197">MELGFPPYCRHPGASEVVLIRPSYCVSCRRQTEHANPPQLRVLRNGRPAAMSFCFFCHKKRIRLVSFSWFHAKTGNRVVLKRKHLRRTRYRKTR</sequence>
<protein>
    <submittedName>
        <fullName evidence="1">Uncharacterized protein</fullName>
    </submittedName>
</protein>
<proteinExistence type="predicted"/>
<reference evidence="1 2" key="1">
    <citation type="submission" date="2023-01" db="EMBL/GenBank/DDBJ databases">
        <authorList>
            <person name="Whitehead M."/>
        </authorList>
    </citation>
    <scope>NUCLEOTIDE SEQUENCE [LARGE SCALE GENOMIC DNA]</scope>
</reference>
<evidence type="ECO:0000313" key="1">
    <source>
        <dbReference type="EMBL" id="CAI6346587.1"/>
    </source>
</evidence>
<dbReference type="AlphaFoldDB" id="A0AAV0VQN1"/>
<accession>A0AAV0VQN1</accession>
<dbReference type="Proteomes" id="UP001160148">
    <property type="component" value="Unassembled WGS sequence"/>
</dbReference>
<comment type="caution">
    <text evidence="1">The sequence shown here is derived from an EMBL/GenBank/DDBJ whole genome shotgun (WGS) entry which is preliminary data.</text>
</comment>
<evidence type="ECO:0000313" key="2">
    <source>
        <dbReference type="Proteomes" id="UP001160148"/>
    </source>
</evidence>
<name>A0AAV0VQN1_9HEMI</name>
<gene>
    <name evidence="1" type="ORF">MEUPH1_LOCUS3482</name>
</gene>
<keyword evidence="2" id="KW-1185">Reference proteome</keyword>